<organism evidence="2 3">
    <name type="scientific">Boothiomyces macroporosus</name>
    <dbReference type="NCBI Taxonomy" id="261099"/>
    <lineage>
        <taxon>Eukaryota</taxon>
        <taxon>Fungi</taxon>
        <taxon>Fungi incertae sedis</taxon>
        <taxon>Chytridiomycota</taxon>
        <taxon>Chytridiomycota incertae sedis</taxon>
        <taxon>Chytridiomycetes</taxon>
        <taxon>Rhizophydiales</taxon>
        <taxon>Terramycetaceae</taxon>
        <taxon>Boothiomyces</taxon>
    </lineage>
</organism>
<dbReference type="InterPro" id="IPR052578">
    <property type="entry name" value="PI_Transfer_CRAL-TRIO"/>
</dbReference>
<dbReference type="InterPro" id="IPR036865">
    <property type="entry name" value="CRAL-TRIO_dom_sf"/>
</dbReference>
<dbReference type="EMBL" id="JADGKB010000011">
    <property type="protein sequence ID" value="KAJ3260515.1"/>
    <property type="molecule type" value="Genomic_DNA"/>
</dbReference>
<dbReference type="CDD" id="cd00170">
    <property type="entry name" value="SEC14"/>
    <property type="match status" value="1"/>
</dbReference>
<accession>A0AAD5UKF8</accession>
<reference evidence="2" key="1">
    <citation type="submission" date="2020-05" db="EMBL/GenBank/DDBJ databases">
        <title>Phylogenomic resolution of chytrid fungi.</title>
        <authorList>
            <person name="Stajich J.E."/>
            <person name="Amses K."/>
            <person name="Simmons R."/>
            <person name="Seto K."/>
            <person name="Myers J."/>
            <person name="Bonds A."/>
            <person name="Quandt C.A."/>
            <person name="Barry K."/>
            <person name="Liu P."/>
            <person name="Grigoriev I."/>
            <person name="Longcore J.E."/>
            <person name="James T.Y."/>
        </authorList>
    </citation>
    <scope>NUCLEOTIDE SEQUENCE</scope>
    <source>
        <strain evidence="2">PLAUS21</strain>
    </source>
</reference>
<proteinExistence type="predicted"/>
<dbReference type="Gene3D" id="3.40.525.10">
    <property type="entry name" value="CRAL-TRIO lipid binding domain"/>
    <property type="match status" value="1"/>
</dbReference>
<dbReference type="AlphaFoldDB" id="A0AAD5UKF8"/>
<dbReference type="PROSITE" id="PS50191">
    <property type="entry name" value="CRAL_TRIO"/>
    <property type="match status" value="1"/>
</dbReference>
<sequence length="130" mass="15063">MPKGVEKVSVILDLEKIVSFPTLSNIQDLIDILRDHYPERLFKVYILNAGDWLTQIVNLAGFLPTETREKLRFVTDNMEENDSLVLAMQSYGGAVSLDTDIPKESLLREYGGNFEFEWDLEYYWKIISIL</sequence>
<name>A0AAD5UKF8_9FUNG</name>
<evidence type="ECO:0000313" key="2">
    <source>
        <dbReference type="EMBL" id="KAJ3260515.1"/>
    </source>
</evidence>
<dbReference type="PANTHER" id="PTHR45824">
    <property type="entry name" value="GH16843P"/>
    <property type="match status" value="1"/>
</dbReference>
<dbReference type="InterPro" id="IPR001251">
    <property type="entry name" value="CRAL-TRIO_dom"/>
</dbReference>
<evidence type="ECO:0000313" key="3">
    <source>
        <dbReference type="Proteomes" id="UP001210925"/>
    </source>
</evidence>
<protein>
    <recommendedName>
        <fullName evidence="1">CRAL-TRIO domain-containing protein</fullName>
    </recommendedName>
</protein>
<dbReference type="GO" id="GO:0008526">
    <property type="term" value="F:phosphatidylinositol transfer activity"/>
    <property type="evidence" value="ECO:0007669"/>
    <property type="project" value="TreeGrafter"/>
</dbReference>
<feature type="domain" description="CRAL-TRIO" evidence="1">
    <location>
        <begin position="1"/>
        <end position="118"/>
    </location>
</feature>
<gene>
    <name evidence="2" type="ORF">HK103_000657</name>
</gene>
<dbReference type="Pfam" id="PF00650">
    <property type="entry name" value="CRAL_TRIO"/>
    <property type="match status" value="1"/>
</dbReference>
<keyword evidence="3" id="KW-1185">Reference proteome</keyword>
<comment type="caution">
    <text evidence="2">The sequence shown here is derived from an EMBL/GenBank/DDBJ whole genome shotgun (WGS) entry which is preliminary data.</text>
</comment>
<dbReference type="Proteomes" id="UP001210925">
    <property type="component" value="Unassembled WGS sequence"/>
</dbReference>
<dbReference type="SUPFAM" id="SSF52087">
    <property type="entry name" value="CRAL/TRIO domain"/>
    <property type="match status" value="1"/>
</dbReference>
<dbReference type="PANTHER" id="PTHR45824:SF29">
    <property type="entry name" value="GH16843P"/>
    <property type="match status" value="1"/>
</dbReference>
<evidence type="ECO:0000259" key="1">
    <source>
        <dbReference type="PROSITE" id="PS50191"/>
    </source>
</evidence>